<dbReference type="PANTHER" id="PTHR47843">
    <property type="entry name" value="BTB DOMAIN-CONTAINING PROTEIN-RELATED"/>
    <property type="match status" value="1"/>
</dbReference>
<sequence>MAQDGGDPVLEQGFESRPVFYSSFLRSRTLTFFVGPRRRKRVIHKAVLAQIAPTLALGMRNSGHMFLQDVTEETFSDFSGYAYRGMLGCMSYRPDTSPECQHFPILEQHGQRAVDLLGDHVPSHNLESLYFLSKSKCDSRKNCGWCYNENCQKQPCEEFAAFTHILCKYWQDAYSHSETQGLREFAHLTELPQENQSCSHVLLRYANQYMLSSRYQIKGLKLIVSKHIHSILYSLDIVWRRIPDLIPFIRFIYTNTAEGDLLRRMVALLVAAFIEKFMLHPEFSKLLQEQNEFCHEVLQRVAGTSHPEKKSHRWKLTLEGDQSGVNKSD</sequence>
<dbReference type="EMBL" id="JAPCWZ010000005">
    <property type="protein sequence ID" value="KAK8862619.1"/>
    <property type="molecule type" value="Genomic_DNA"/>
</dbReference>
<evidence type="ECO:0000313" key="2">
    <source>
        <dbReference type="Proteomes" id="UP001390339"/>
    </source>
</evidence>
<name>A0ABR2IGF5_9PEZI</name>
<comment type="caution">
    <text evidence="1">The sequence shown here is derived from an EMBL/GenBank/DDBJ whole genome shotgun (WGS) entry which is preliminary data.</text>
</comment>
<gene>
    <name evidence="1" type="ORF">PGQ11_008854</name>
</gene>
<evidence type="ECO:0000313" key="1">
    <source>
        <dbReference type="EMBL" id="KAK8862619.1"/>
    </source>
</evidence>
<reference evidence="1 2" key="1">
    <citation type="journal article" date="2024" name="IMA Fungus">
        <title>Apiospora arundinis, a panoply of carbohydrate-active enzymes and secondary metabolites.</title>
        <authorList>
            <person name="Sorensen T."/>
            <person name="Petersen C."/>
            <person name="Muurmann A.T."/>
            <person name="Christiansen J.V."/>
            <person name="Brundto M.L."/>
            <person name="Overgaard C.K."/>
            <person name="Boysen A.T."/>
            <person name="Wollenberg R.D."/>
            <person name="Larsen T.O."/>
            <person name="Sorensen J.L."/>
            <person name="Nielsen K.L."/>
            <person name="Sondergaard T.E."/>
        </authorList>
    </citation>
    <scope>NUCLEOTIDE SEQUENCE [LARGE SCALE GENOMIC DNA]</scope>
    <source>
        <strain evidence="1 2">AAU 773</strain>
    </source>
</reference>
<dbReference type="Proteomes" id="UP001390339">
    <property type="component" value="Unassembled WGS sequence"/>
</dbReference>
<accession>A0ABR2IGF5</accession>
<organism evidence="1 2">
    <name type="scientific">Apiospora arundinis</name>
    <dbReference type="NCBI Taxonomy" id="335852"/>
    <lineage>
        <taxon>Eukaryota</taxon>
        <taxon>Fungi</taxon>
        <taxon>Dikarya</taxon>
        <taxon>Ascomycota</taxon>
        <taxon>Pezizomycotina</taxon>
        <taxon>Sordariomycetes</taxon>
        <taxon>Xylariomycetidae</taxon>
        <taxon>Amphisphaeriales</taxon>
        <taxon>Apiosporaceae</taxon>
        <taxon>Apiospora</taxon>
    </lineage>
</organism>
<keyword evidence="2" id="KW-1185">Reference proteome</keyword>
<proteinExistence type="predicted"/>
<protein>
    <submittedName>
        <fullName evidence="1">Uncharacterized protein</fullName>
    </submittedName>
</protein>